<name>A0A2M8RZS7_9PAST</name>
<evidence type="ECO:0008006" key="3">
    <source>
        <dbReference type="Google" id="ProtNLM"/>
    </source>
</evidence>
<keyword evidence="2" id="KW-1185">Reference proteome</keyword>
<comment type="caution">
    <text evidence="1">The sequence shown here is derived from an EMBL/GenBank/DDBJ whole genome shotgun (WGS) entry which is preliminary data.</text>
</comment>
<dbReference type="EMBL" id="PHHA01000034">
    <property type="protein sequence ID" value="PJG84402.1"/>
    <property type="molecule type" value="Genomic_DNA"/>
</dbReference>
<gene>
    <name evidence="1" type="ORF">CVP05_11650</name>
</gene>
<dbReference type="RefSeq" id="WP_100289735.1">
    <property type="nucleotide sequence ID" value="NZ_PHHA01000034.1"/>
</dbReference>
<sequence>MRKYIDIAKEKLKFGTMLSLLSIERYKMYRVSKKYRKENPNGTIRLLDDFLNFDLSVLNNEKIILFVIYAPKSILMYERYFELLEKLNYKIITISNGKLDKYFIDSFKDRTLFMAERHNIGRDFGTYKEFIQLLKTNNIQPKEIIICNDSIFANLIKSDNRFIEFMQKNEQEDFIGVAEYLWQPGYHVQSYFLKFSNDVFNGKYFSKFWEDFFISDDRRANIHNGEIKLSESILKDGFKPTIFLDTANLIDTIVDDEVLLQKFLIEVSGNRHLDQHLVGSLKNLHLAFYDKKTTKQQTTYYKASLKQEISRLIQRYGIIVVAPFFIIDEFGFPFLKRDLVYRQITDWMLITNYAKNFDQELLSEYLKDQRIRKRPWNFSSLKEKLMYSTGMN</sequence>
<dbReference type="OrthoDB" id="8849801at2"/>
<protein>
    <recommendedName>
        <fullName evidence="3">Rhamnan synthesis protein F</fullName>
    </recommendedName>
</protein>
<dbReference type="AlphaFoldDB" id="A0A2M8RZS7"/>
<evidence type="ECO:0000313" key="1">
    <source>
        <dbReference type="EMBL" id="PJG84402.1"/>
    </source>
</evidence>
<proteinExistence type="predicted"/>
<dbReference type="Proteomes" id="UP000229329">
    <property type="component" value="Unassembled WGS sequence"/>
</dbReference>
<accession>A0A2M8RZS7</accession>
<dbReference type="InterPro" id="IPR007739">
    <property type="entry name" value="RgpF"/>
</dbReference>
<organism evidence="1 2">
    <name type="scientific">Conservatibacter flavescens</name>
    <dbReference type="NCBI Taxonomy" id="28161"/>
    <lineage>
        <taxon>Bacteria</taxon>
        <taxon>Pseudomonadati</taxon>
        <taxon>Pseudomonadota</taxon>
        <taxon>Gammaproteobacteria</taxon>
        <taxon>Pasteurellales</taxon>
        <taxon>Pasteurellaceae</taxon>
        <taxon>Conservatibacter</taxon>
    </lineage>
</organism>
<evidence type="ECO:0000313" key="2">
    <source>
        <dbReference type="Proteomes" id="UP000229329"/>
    </source>
</evidence>
<dbReference type="Pfam" id="PF05045">
    <property type="entry name" value="RgpF"/>
    <property type="match status" value="1"/>
</dbReference>
<reference evidence="1 2" key="1">
    <citation type="submission" date="2017-11" db="EMBL/GenBank/DDBJ databases">
        <title>Reclassification of Bisgaard taxon 7 as Conservatibacter flavescens gen. nov., sp. nov.</title>
        <authorList>
            <person name="Christensen H."/>
        </authorList>
    </citation>
    <scope>NUCLEOTIDE SEQUENCE [LARGE SCALE GENOMIC DNA]</scope>
    <source>
        <strain evidence="1 2">7_4</strain>
    </source>
</reference>